<dbReference type="EMBL" id="JAHLQT010007678">
    <property type="protein sequence ID" value="KAG7174255.1"/>
    <property type="molecule type" value="Genomic_DNA"/>
</dbReference>
<proteinExistence type="predicted"/>
<gene>
    <name evidence="1" type="ORF">Hamer_G003167</name>
</gene>
<organism evidence="1 2">
    <name type="scientific">Homarus americanus</name>
    <name type="common">American lobster</name>
    <dbReference type="NCBI Taxonomy" id="6706"/>
    <lineage>
        <taxon>Eukaryota</taxon>
        <taxon>Metazoa</taxon>
        <taxon>Ecdysozoa</taxon>
        <taxon>Arthropoda</taxon>
        <taxon>Crustacea</taxon>
        <taxon>Multicrustacea</taxon>
        <taxon>Malacostraca</taxon>
        <taxon>Eumalacostraca</taxon>
        <taxon>Eucarida</taxon>
        <taxon>Decapoda</taxon>
        <taxon>Pleocyemata</taxon>
        <taxon>Astacidea</taxon>
        <taxon>Nephropoidea</taxon>
        <taxon>Nephropidae</taxon>
        <taxon>Homarus</taxon>
    </lineage>
</organism>
<keyword evidence="2" id="KW-1185">Reference proteome</keyword>
<comment type="caution">
    <text evidence="1">The sequence shown here is derived from an EMBL/GenBank/DDBJ whole genome shotgun (WGS) entry which is preliminary data.</text>
</comment>
<sequence length="70" mass="7681">MPVFHFFGYGGVWGEGVTKVVRRLSGGLMVTFGDWGQSEQLKDLTSIDDVPIKVEVCLVDSAVWGVVSYD</sequence>
<protein>
    <submittedName>
        <fullName evidence="1">Uncharacterized protein</fullName>
    </submittedName>
</protein>
<name>A0A8J5TG18_HOMAM</name>
<dbReference type="AlphaFoldDB" id="A0A8J5TG18"/>
<accession>A0A8J5TG18</accession>
<evidence type="ECO:0000313" key="2">
    <source>
        <dbReference type="Proteomes" id="UP000747542"/>
    </source>
</evidence>
<evidence type="ECO:0000313" key="1">
    <source>
        <dbReference type="EMBL" id="KAG7174255.1"/>
    </source>
</evidence>
<dbReference type="Proteomes" id="UP000747542">
    <property type="component" value="Unassembled WGS sequence"/>
</dbReference>
<reference evidence="1" key="1">
    <citation type="journal article" date="2021" name="Sci. Adv.">
        <title>The American lobster genome reveals insights on longevity, neural, and immune adaptations.</title>
        <authorList>
            <person name="Polinski J.M."/>
            <person name="Zimin A.V."/>
            <person name="Clark K.F."/>
            <person name="Kohn A.B."/>
            <person name="Sadowski N."/>
            <person name="Timp W."/>
            <person name="Ptitsyn A."/>
            <person name="Khanna P."/>
            <person name="Romanova D.Y."/>
            <person name="Williams P."/>
            <person name="Greenwood S.J."/>
            <person name="Moroz L.L."/>
            <person name="Walt D.R."/>
            <person name="Bodnar A.G."/>
        </authorList>
    </citation>
    <scope>NUCLEOTIDE SEQUENCE</scope>
    <source>
        <strain evidence="1">GMGI-L3</strain>
    </source>
</reference>